<comment type="caution">
    <text evidence="1">The sequence shown here is derived from an EMBL/GenBank/DDBJ whole genome shotgun (WGS) entry which is preliminary data.</text>
</comment>
<dbReference type="Proteomes" id="UP000811246">
    <property type="component" value="Chromosome 5"/>
</dbReference>
<accession>A0A922F1L8</accession>
<evidence type="ECO:0000313" key="1">
    <source>
        <dbReference type="EMBL" id="KAG6714238.1"/>
    </source>
</evidence>
<name>A0A922F1L8_CARIL</name>
<protein>
    <submittedName>
        <fullName evidence="1">Uncharacterized protein</fullName>
    </submittedName>
</protein>
<reference evidence="1" key="1">
    <citation type="submission" date="2021-01" db="EMBL/GenBank/DDBJ databases">
        <authorList>
            <person name="Lovell J.T."/>
            <person name="Bentley N."/>
            <person name="Bhattarai G."/>
            <person name="Jenkins J.W."/>
            <person name="Sreedasyam A."/>
            <person name="Alarcon Y."/>
            <person name="Bock C."/>
            <person name="Boston L."/>
            <person name="Carlson J."/>
            <person name="Cervantes K."/>
            <person name="Clermont K."/>
            <person name="Krom N."/>
            <person name="Kubenka K."/>
            <person name="Mamidi S."/>
            <person name="Mattison C."/>
            <person name="Monteros M."/>
            <person name="Pisani C."/>
            <person name="Plott C."/>
            <person name="Rajasekar S."/>
            <person name="Rhein H.S."/>
            <person name="Rohla C."/>
            <person name="Song M."/>
            <person name="Hilaire R.S."/>
            <person name="Shu S."/>
            <person name="Wells L."/>
            <person name="Wang X."/>
            <person name="Webber J."/>
            <person name="Heerema R.J."/>
            <person name="Klein P."/>
            <person name="Conner P."/>
            <person name="Grauke L."/>
            <person name="Grimwood J."/>
            <person name="Schmutz J."/>
            <person name="Randall J.J."/>
        </authorList>
    </citation>
    <scope>NUCLEOTIDE SEQUENCE</scope>
    <source>
        <tissue evidence="1">Leaf</tissue>
    </source>
</reference>
<organism evidence="1 2">
    <name type="scientific">Carya illinoinensis</name>
    <name type="common">Pecan</name>
    <dbReference type="NCBI Taxonomy" id="32201"/>
    <lineage>
        <taxon>Eukaryota</taxon>
        <taxon>Viridiplantae</taxon>
        <taxon>Streptophyta</taxon>
        <taxon>Embryophyta</taxon>
        <taxon>Tracheophyta</taxon>
        <taxon>Spermatophyta</taxon>
        <taxon>Magnoliopsida</taxon>
        <taxon>eudicotyledons</taxon>
        <taxon>Gunneridae</taxon>
        <taxon>Pentapetalae</taxon>
        <taxon>rosids</taxon>
        <taxon>fabids</taxon>
        <taxon>Fagales</taxon>
        <taxon>Juglandaceae</taxon>
        <taxon>Carya</taxon>
    </lineage>
</organism>
<dbReference type="AlphaFoldDB" id="A0A922F1L8"/>
<dbReference type="EMBL" id="CM031829">
    <property type="protein sequence ID" value="KAG6714238.1"/>
    <property type="molecule type" value="Genomic_DNA"/>
</dbReference>
<sequence length="63" mass="7023">MIVASAWCKRRATGHLINLFYLSLSLSLSVGCNFHTKSFHNSSSTGFGFGFTQPNKNFPVLFH</sequence>
<evidence type="ECO:0000313" key="2">
    <source>
        <dbReference type="Proteomes" id="UP000811246"/>
    </source>
</evidence>
<proteinExistence type="predicted"/>
<gene>
    <name evidence="1" type="ORF">I3842_05G194100</name>
</gene>